<evidence type="ECO:0000256" key="6">
    <source>
        <dbReference type="ARBA" id="ARBA00034056"/>
    </source>
</evidence>
<dbReference type="Pfam" id="PF02431">
    <property type="entry name" value="Chalcone"/>
    <property type="match status" value="1"/>
</dbReference>
<comment type="catalytic activity">
    <reaction evidence="6">
        <text>a chalcone = a flavanone.</text>
        <dbReference type="EC" id="5.5.1.6"/>
    </reaction>
</comment>
<evidence type="ECO:0000313" key="9">
    <source>
        <dbReference type="Proteomes" id="UP000694864"/>
    </source>
</evidence>
<evidence type="ECO:0000256" key="1">
    <source>
        <dbReference type="ARBA" id="ARBA00004966"/>
    </source>
</evidence>
<dbReference type="RefSeq" id="XP_010419421.1">
    <property type="nucleotide sequence ID" value="XM_010421119.1"/>
</dbReference>
<accession>A0ABM0T1D1</accession>
<evidence type="ECO:0000313" key="10">
    <source>
        <dbReference type="RefSeq" id="XP_010419421.1"/>
    </source>
</evidence>
<dbReference type="InterPro" id="IPR016089">
    <property type="entry name" value="Chalcone_isomerase_bundle_sf"/>
</dbReference>
<proteinExistence type="inferred from homology"/>
<comment type="pathway">
    <text evidence="1">Secondary metabolite biosynthesis; flavonoid biosynthesis.</text>
</comment>
<dbReference type="InterPro" id="IPR016087">
    <property type="entry name" value="Chalcone_isomerase"/>
</dbReference>
<evidence type="ECO:0000259" key="8">
    <source>
        <dbReference type="Pfam" id="PF02431"/>
    </source>
</evidence>
<gene>
    <name evidence="10" type="primary">LOC104705137</name>
</gene>
<dbReference type="GeneID" id="104705137"/>
<organism evidence="9 10">
    <name type="scientific">Camelina sativa</name>
    <name type="common">False flax</name>
    <name type="synonym">Myagrum sativum</name>
    <dbReference type="NCBI Taxonomy" id="90675"/>
    <lineage>
        <taxon>Eukaryota</taxon>
        <taxon>Viridiplantae</taxon>
        <taxon>Streptophyta</taxon>
        <taxon>Embryophyta</taxon>
        <taxon>Tracheophyta</taxon>
        <taxon>Spermatophyta</taxon>
        <taxon>Magnoliopsida</taxon>
        <taxon>eudicotyledons</taxon>
        <taxon>Gunneridae</taxon>
        <taxon>Pentapetalae</taxon>
        <taxon>rosids</taxon>
        <taxon>malvids</taxon>
        <taxon>Brassicales</taxon>
        <taxon>Brassicaceae</taxon>
        <taxon>Camelineae</taxon>
        <taxon>Camelina</taxon>
    </lineage>
</organism>
<dbReference type="Gene3D" id="3.50.70.10">
    <property type="match status" value="1"/>
</dbReference>
<reference evidence="10" key="2">
    <citation type="submission" date="2025-08" db="UniProtKB">
        <authorList>
            <consortium name="RefSeq"/>
        </authorList>
    </citation>
    <scope>IDENTIFICATION</scope>
    <source>
        <tissue evidence="10">Leaf</tissue>
    </source>
</reference>
<dbReference type="PANTHER" id="PTHR28039">
    <property type="entry name" value="CHALCONE--FLAVONONE ISOMERASE 1-RELATED"/>
    <property type="match status" value="1"/>
</dbReference>
<dbReference type="PANTHER" id="PTHR28039:SF8">
    <property type="entry name" value="CHALCONE--FLAVANONE ISOMERASE 1-RELATED"/>
    <property type="match status" value="1"/>
</dbReference>
<evidence type="ECO:0000256" key="2">
    <source>
        <dbReference type="ARBA" id="ARBA00007166"/>
    </source>
</evidence>
<evidence type="ECO:0000256" key="3">
    <source>
        <dbReference type="ARBA" id="ARBA00023235"/>
    </source>
</evidence>
<keyword evidence="9" id="KW-1185">Reference proteome</keyword>
<evidence type="ECO:0000256" key="5">
    <source>
        <dbReference type="ARBA" id="ARBA00025429"/>
    </source>
</evidence>
<dbReference type="Proteomes" id="UP000694864">
    <property type="component" value="Chromosome 7"/>
</dbReference>
<dbReference type="SUPFAM" id="SSF54626">
    <property type="entry name" value="Chalcone isomerase"/>
    <property type="match status" value="1"/>
</dbReference>
<keyword evidence="4" id="KW-0284">Flavonoid biosynthesis</keyword>
<feature type="domain" description="Chalcone isomerase" evidence="8">
    <location>
        <begin position="18"/>
        <end position="220"/>
    </location>
</feature>
<dbReference type="Gene3D" id="1.10.890.20">
    <property type="match status" value="1"/>
</dbReference>
<name>A0ABM0T1D1_CAMSA</name>
<evidence type="ECO:0000256" key="7">
    <source>
        <dbReference type="RuleBase" id="RU361158"/>
    </source>
</evidence>
<dbReference type="InterPro" id="IPR036298">
    <property type="entry name" value="Chalcone_isomerase_sf"/>
</dbReference>
<protein>
    <recommendedName>
        <fullName evidence="7">Chalcone-flavonone isomerase family protein</fullName>
    </recommendedName>
</protein>
<sequence>MSLSSSLLPLPSVTQLQIDSVTFAPAISSPASHNPLFLGGAGVRGLDMHGKFVIFTVIGLYLEANAVPSLSVKWKGKTRKELTESVPFFRDIVTGEFEKFIKVTMKRPLTGKEYSMKVAKNCVMIWKSLGIYTQSEAKALQRFLKIFKDQTFPPGASILFALSPKGYLTIAFSKDDTIPKAGQAVVKNKLLAEAVLESIIGKNGVSPATRLSLAERLAQLMNHNKVKEEAKDLSLGDKLAKENNK</sequence>
<comment type="function">
    <text evidence="5">Catalyzes the intramolecular cyclization of bicyclic chalcones into tricyclic (S)-flavanones. Responsible for the isomerization of 4,2',4',6'-tetrahydroxychalcone (also termed chalcone) into naringenin.</text>
</comment>
<reference evidence="9" key="1">
    <citation type="journal article" date="2014" name="Nat. Commun.">
        <title>The emerging biofuel crop Camelina sativa retains a highly undifferentiated hexaploid genome structure.</title>
        <authorList>
            <person name="Kagale S."/>
            <person name="Koh C."/>
            <person name="Nixon J."/>
            <person name="Bollina V."/>
            <person name="Clarke W.E."/>
            <person name="Tuteja R."/>
            <person name="Spillane C."/>
            <person name="Robinson S.J."/>
            <person name="Links M.G."/>
            <person name="Clarke C."/>
            <person name="Higgins E.E."/>
            <person name="Huebert T."/>
            <person name="Sharpe A.G."/>
            <person name="Parkin I.A."/>
        </authorList>
    </citation>
    <scope>NUCLEOTIDE SEQUENCE [LARGE SCALE GENOMIC DNA]</scope>
    <source>
        <strain evidence="9">cv. DH55</strain>
    </source>
</reference>
<dbReference type="InterPro" id="IPR016088">
    <property type="entry name" value="Chalcone_isomerase_3-sand"/>
</dbReference>
<evidence type="ECO:0000256" key="4">
    <source>
        <dbReference type="ARBA" id="ARBA00023241"/>
    </source>
</evidence>
<dbReference type="InterPro" id="IPR044164">
    <property type="entry name" value="CFI"/>
</dbReference>
<comment type="similarity">
    <text evidence="2 7">Belongs to the chalcone isomerase family.</text>
</comment>
<keyword evidence="3" id="KW-0413">Isomerase</keyword>